<dbReference type="GO" id="GO:0005886">
    <property type="term" value="C:plasma membrane"/>
    <property type="evidence" value="ECO:0007669"/>
    <property type="project" value="UniProtKB-SubCell"/>
</dbReference>
<comment type="caution">
    <text evidence="16">The sequence shown here is derived from an EMBL/GenBank/DDBJ whole genome shotgun (WGS) entry which is preliminary data.</text>
</comment>
<evidence type="ECO:0000259" key="14">
    <source>
        <dbReference type="PROSITE" id="PS50112"/>
    </source>
</evidence>
<dbReference type="Gene3D" id="2.10.70.100">
    <property type="match status" value="1"/>
</dbReference>
<dbReference type="InterPro" id="IPR013656">
    <property type="entry name" value="PAS_4"/>
</dbReference>
<dbReference type="FunFam" id="1.10.287.130:FF:000001">
    <property type="entry name" value="Two-component sensor histidine kinase"/>
    <property type="match status" value="1"/>
</dbReference>
<keyword evidence="11" id="KW-0902">Two-component regulatory system</keyword>
<dbReference type="Pfam" id="PF08448">
    <property type="entry name" value="PAS_4"/>
    <property type="match status" value="1"/>
</dbReference>
<dbReference type="SMART" id="SM00091">
    <property type="entry name" value="PAS"/>
    <property type="match status" value="3"/>
</dbReference>
<evidence type="ECO:0000256" key="3">
    <source>
        <dbReference type="ARBA" id="ARBA00004314"/>
    </source>
</evidence>
<dbReference type="Gene3D" id="1.10.287.130">
    <property type="match status" value="1"/>
</dbReference>
<dbReference type="Proteomes" id="UP000632498">
    <property type="component" value="Unassembled WGS sequence"/>
</dbReference>
<comment type="subcellular location">
    <subcellularLocation>
        <location evidence="2">Cell membrane</location>
    </subcellularLocation>
    <subcellularLocation>
        <location evidence="3">Membrane raft</location>
        <topology evidence="3">Multi-pass membrane protein</topology>
    </subcellularLocation>
</comment>
<dbReference type="GO" id="GO:0005524">
    <property type="term" value="F:ATP binding"/>
    <property type="evidence" value="ECO:0007669"/>
    <property type="project" value="UniProtKB-KW"/>
</dbReference>
<dbReference type="SUPFAM" id="SSF55874">
    <property type="entry name" value="ATPase domain of HSP90 chaperone/DNA topoisomerase II/histidine kinase"/>
    <property type="match status" value="1"/>
</dbReference>
<dbReference type="InterPro" id="IPR035965">
    <property type="entry name" value="PAS-like_dom_sf"/>
</dbReference>
<evidence type="ECO:0000256" key="12">
    <source>
        <dbReference type="ARBA" id="ARBA00023136"/>
    </source>
</evidence>
<evidence type="ECO:0000259" key="13">
    <source>
        <dbReference type="PROSITE" id="PS50109"/>
    </source>
</evidence>
<gene>
    <name evidence="16" type="ORF">GCM10011332_24320</name>
</gene>
<evidence type="ECO:0000256" key="7">
    <source>
        <dbReference type="ARBA" id="ARBA00022679"/>
    </source>
</evidence>
<dbReference type="InterPro" id="IPR036097">
    <property type="entry name" value="HisK_dim/P_sf"/>
</dbReference>
<dbReference type="CDD" id="cd16922">
    <property type="entry name" value="HATPase_EvgS-ArcB-TorS-like"/>
    <property type="match status" value="1"/>
</dbReference>
<proteinExistence type="predicted"/>
<dbReference type="Pfam" id="PF02518">
    <property type="entry name" value="HATPase_c"/>
    <property type="match status" value="1"/>
</dbReference>
<evidence type="ECO:0000313" key="16">
    <source>
        <dbReference type="EMBL" id="GGF69273.1"/>
    </source>
</evidence>
<dbReference type="InterPro" id="IPR036890">
    <property type="entry name" value="HATPase_C_sf"/>
</dbReference>
<evidence type="ECO:0000313" key="17">
    <source>
        <dbReference type="Proteomes" id="UP000632498"/>
    </source>
</evidence>
<dbReference type="InterPro" id="IPR052162">
    <property type="entry name" value="Sensor_kinase/Photoreceptor"/>
</dbReference>
<dbReference type="InterPro" id="IPR003594">
    <property type="entry name" value="HATPase_dom"/>
</dbReference>
<evidence type="ECO:0000259" key="15">
    <source>
        <dbReference type="PROSITE" id="PS50113"/>
    </source>
</evidence>
<dbReference type="GO" id="GO:0045121">
    <property type="term" value="C:membrane raft"/>
    <property type="evidence" value="ECO:0007669"/>
    <property type="project" value="UniProtKB-SubCell"/>
</dbReference>
<feature type="domain" description="Histidine kinase" evidence="13">
    <location>
        <begin position="388"/>
        <end position="607"/>
    </location>
</feature>
<dbReference type="EMBL" id="BMHV01000018">
    <property type="protein sequence ID" value="GGF69273.1"/>
    <property type="molecule type" value="Genomic_DNA"/>
</dbReference>
<dbReference type="PANTHER" id="PTHR43304">
    <property type="entry name" value="PHYTOCHROME-LIKE PROTEIN CPH1"/>
    <property type="match status" value="1"/>
</dbReference>
<dbReference type="Pfam" id="PF08447">
    <property type="entry name" value="PAS_3"/>
    <property type="match status" value="2"/>
</dbReference>
<dbReference type="PRINTS" id="PR00344">
    <property type="entry name" value="BCTRLSENSOR"/>
</dbReference>
<dbReference type="RefSeq" id="WP_188665545.1">
    <property type="nucleotide sequence ID" value="NZ_BMHV01000018.1"/>
</dbReference>
<evidence type="ECO:0000256" key="11">
    <source>
        <dbReference type="ARBA" id="ARBA00023012"/>
    </source>
</evidence>
<keyword evidence="8" id="KW-0547">Nucleotide-binding</keyword>
<dbReference type="AlphaFoldDB" id="A0A917FDN0"/>
<organism evidence="16 17">
    <name type="scientific">Terasakiella brassicae</name>
    <dbReference type="NCBI Taxonomy" id="1634917"/>
    <lineage>
        <taxon>Bacteria</taxon>
        <taxon>Pseudomonadati</taxon>
        <taxon>Pseudomonadota</taxon>
        <taxon>Alphaproteobacteria</taxon>
        <taxon>Rhodospirillales</taxon>
        <taxon>Terasakiellaceae</taxon>
        <taxon>Terasakiella</taxon>
    </lineage>
</organism>
<evidence type="ECO:0000256" key="5">
    <source>
        <dbReference type="ARBA" id="ARBA00022475"/>
    </source>
</evidence>
<keyword evidence="9" id="KW-0418">Kinase</keyword>
<dbReference type="Gene3D" id="3.30.450.20">
    <property type="entry name" value="PAS domain"/>
    <property type="match status" value="3"/>
</dbReference>
<feature type="domain" description="PAS" evidence="14">
    <location>
        <begin position="5"/>
        <end position="75"/>
    </location>
</feature>
<accession>A0A917FDN0</accession>
<dbReference type="InterPro" id="IPR003661">
    <property type="entry name" value="HisK_dim/P_dom"/>
</dbReference>
<comment type="catalytic activity">
    <reaction evidence="1">
        <text>ATP + protein L-histidine = ADP + protein N-phospho-L-histidine.</text>
        <dbReference type="EC" id="2.7.13.3"/>
    </reaction>
</comment>
<keyword evidence="7" id="KW-0808">Transferase</keyword>
<reference evidence="16" key="2">
    <citation type="submission" date="2020-09" db="EMBL/GenBank/DDBJ databases">
        <authorList>
            <person name="Sun Q."/>
            <person name="Zhou Y."/>
        </authorList>
    </citation>
    <scope>NUCLEOTIDE SEQUENCE</scope>
    <source>
        <strain evidence="16">CGMCC 1.15254</strain>
    </source>
</reference>
<reference evidence="16" key="1">
    <citation type="journal article" date="2014" name="Int. J. Syst. Evol. Microbiol.">
        <title>Complete genome sequence of Corynebacterium casei LMG S-19264T (=DSM 44701T), isolated from a smear-ripened cheese.</title>
        <authorList>
            <consortium name="US DOE Joint Genome Institute (JGI-PGF)"/>
            <person name="Walter F."/>
            <person name="Albersmeier A."/>
            <person name="Kalinowski J."/>
            <person name="Ruckert C."/>
        </authorList>
    </citation>
    <scope>NUCLEOTIDE SEQUENCE</scope>
    <source>
        <strain evidence="16">CGMCC 1.15254</strain>
    </source>
</reference>
<dbReference type="GO" id="GO:0000155">
    <property type="term" value="F:phosphorelay sensor kinase activity"/>
    <property type="evidence" value="ECO:0007669"/>
    <property type="project" value="InterPro"/>
</dbReference>
<evidence type="ECO:0000256" key="10">
    <source>
        <dbReference type="ARBA" id="ARBA00022840"/>
    </source>
</evidence>
<dbReference type="SUPFAM" id="SSF55785">
    <property type="entry name" value="PYP-like sensor domain (PAS domain)"/>
    <property type="match status" value="3"/>
</dbReference>
<dbReference type="InterPro" id="IPR000700">
    <property type="entry name" value="PAS-assoc_C"/>
</dbReference>
<dbReference type="InterPro" id="IPR000014">
    <property type="entry name" value="PAS"/>
</dbReference>
<dbReference type="CDD" id="cd00130">
    <property type="entry name" value="PAS"/>
    <property type="match status" value="2"/>
</dbReference>
<evidence type="ECO:0000256" key="2">
    <source>
        <dbReference type="ARBA" id="ARBA00004236"/>
    </source>
</evidence>
<dbReference type="PROSITE" id="PS50112">
    <property type="entry name" value="PAS"/>
    <property type="match status" value="1"/>
</dbReference>
<protein>
    <recommendedName>
        <fullName evidence="4">histidine kinase</fullName>
        <ecNumber evidence="4">2.7.13.3</ecNumber>
    </recommendedName>
</protein>
<evidence type="ECO:0000256" key="1">
    <source>
        <dbReference type="ARBA" id="ARBA00000085"/>
    </source>
</evidence>
<dbReference type="Pfam" id="PF00512">
    <property type="entry name" value="HisKA"/>
    <property type="match status" value="1"/>
</dbReference>
<dbReference type="EC" id="2.7.13.3" evidence="4"/>
<keyword evidence="17" id="KW-1185">Reference proteome</keyword>
<dbReference type="PROSITE" id="PS50113">
    <property type="entry name" value="PAC"/>
    <property type="match status" value="2"/>
</dbReference>
<dbReference type="FunFam" id="3.30.565.10:FF:000023">
    <property type="entry name" value="PAS domain-containing sensor histidine kinase"/>
    <property type="match status" value="1"/>
</dbReference>
<dbReference type="PANTHER" id="PTHR43304:SF1">
    <property type="entry name" value="PAC DOMAIN-CONTAINING PROTEIN"/>
    <property type="match status" value="1"/>
</dbReference>
<feature type="domain" description="PAC" evidence="15">
    <location>
        <begin position="332"/>
        <end position="384"/>
    </location>
</feature>
<evidence type="ECO:0000256" key="6">
    <source>
        <dbReference type="ARBA" id="ARBA00022553"/>
    </source>
</evidence>
<name>A0A917FDN0_9PROT</name>
<sequence length="611" mass="69696">MSENQQNMLNDWFENALDLLCIFDETTCLNQINPAWTKTTGWTEGELIGSQLVDFLHPEDVASMRGALQNVLENLPQQNIENRWRQKNGQYIWLSWTLCLSGLPHKAIYASARDISTSKQKQIAIDNDVRLLELAEQTARIGHWRLDVSKGELQWSNEVYNIYGRRPNKAVITLDDFIDAFSGSHQKEFWSLIQHAINDGREISTELVLKRDDNERRTIAVRAVCEYDASGVVRSLFGILQDVTEERVHQASLRSKEELLSMAFRATSDGIWDWDLQTDQMWFSPQWKAQLGYEEDEISNSFESWANLIFDEDRIQAMDMMDAHFRGELDRFEMIQRFHHKKGHTVFILVRAYALRDEQGRAIRLIGAHTDVTELKQLEQAKSEFTSIVSHELRTPLTAIHGAIGLLDGHYGEELSEPARKLVRIAQNNSERLNFLVNDILDMDRLQSGNVTFSPSVISLDSFLPQVIENHRSYAGKFKVDLDYDQSGDSYQILADPDRLMQVMANLVSNAIKFSHEGHTVKIRAHTRNDKIAISVIDTGRGIPRDMRDKIFNKFIQADSSDQRHKGGTGLGLTISKALLEKMNGTITVISKLDEGSTFTILLPRAETSDG</sequence>
<keyword evidence="10" id="KW-0067">ATP-binding</keyword>
<evidence type="ECO:0000256" key="9">
    <source>
        <dbReference type="ARBA" id="ARBA00022777"/>
    </source>
</evidence>
<dbReference type="InterPro" id="IPR013655">
    <property type="entry name" value="PAS_fold_3"/>
</dbReference>
<dbReference type="InterPro" id="IPR001610">
    <property type="entry name" value="PAC"/>
</dbReference>
<dbReference type="NCBIfam" id="TIGR00229">
    <property type="entry name" value="sensory_box"/>
    <property type="match status" value="2"/>
</dbReference>
<keyword evidence="5" id="KW-1003">Cell membrane</keyword>
<keyword evidence="6" id="KW-0597">Phosphoprotein</keyword>
<keyword evidence="12" id="KW-0472">Membrane</keyword>
<evidence type="ECO:0000256" key="8">
    <source>
        <dbReference type="ARBA" id="ARBA00022741"/>
    </source>
</evidence>
<dbReference type="PROSITE" id="PS50109">
    <property type="entry name" value="HIS_KIN"/>
    <property type="match status" value="1"/>
</dbReference>
<dbReference type="SMART" id="SM00086">
    <property type="entry name" value="PAC"/>
    <property type="match status" value="3"/>
</dbReference>
<evidence type="ECO:0000256" key="4">
    <source>
        <dbReference type="ARBA" id="ARBA00012438"/>
    </source>
</evidence>
<dbReference type="SUPFAM" id="SSF47384">
    <property type="entry name" value="Homodimeric domain of signal transducing histidine kinase"/>
    <property type="match status" value="1"/>
</dbReference>
<dbReference type="CDD" id="cd00082">
    <property type="entry name" value="HisKA"/>
    <property type="match status" value="1"/>
</dbReference>
<dbReference type="SMART" id="SM00388">
    <property type="entry name" value="HisKA"/>
    <property type="match status" value="1"/>
</dbReference>
<dbReference type="Gene3D" id="3.30.565.10">
    <property type="entry name" value="Histidine kinase-like ATPase, C-terminal domain"/>
    <property type="match status" value="1"/>
</dbReference>
<dbReference type="InterPro" id="IPR004358">
    <property type="entry name" value="Sig_transdc_His_kin-like_C"/>
</dbReference>
<dbReference type="SMART" id="SM00387">
    <property type="entry name" value="HATPase_c"/>
    <property type="match status" value="1"/>
</dbReference>
<dbReference type="InterPro" id="IPR005467">
    <property type="entry name" value="His_kinase_dom"/>
</dbReference>
<feature type="domain" description="PAC" evidence="15">
    <location>
        <begin position="203"/>
        <end position="255"/>
    </location>
</feature>